<dbReference type="RefSeq" id="WP_359346409.1">
    <property type="nucleotide sequence ID" value="NZ_JBEYXV010000003.1"/>
</dbReference>
<evidence type="ECO:0000259" key="1">
    <source>
        <dbReference type="Pfam" id="PF19054"/>
    </source>
</evidence>
<keyword evidence="3" id="KW-1185">Reference proteome</keyword>
<dbReference type="InterPro" id="IPR043917">
    <property type="entry name" value="DUF5753"/>
</dbReference>
<evidence type="ECO:0000313" key="3">
    <source>
        <dbReference type="Proteomes" id="UP001551176"/>
    </source>
</evidence>
<reference evidence="2 3" key="1">
    <citation type="submission" date="2024-06" db="EMBL/GenBank/DDBJ databases">
        <title>The Natural Products Discovery Center: Release of the First 8490 Sequenced Strains for Exploring Actinobacteria Biosynthetic Diversity.</title>
        <authorList>
            <person name="Kalkreuter E."/>
            <person name="Kautsar S.A."/>
            <person name="Yang D."/>
            <person name="Bader C.D."/>
            <person name="Teijaro C.N."/>
            <person name="Fluegel L."/>
            <person name="Davis C.M."/>
            <person name="Simpson J.R."/>
            <person name="Lauterbach L."/>
            <person name="Steele A.D."/>
            <person name="Gui C."/>
            <person name="Meng S."/>
            <person name="Li G."/>
            <person name="Viehrig K."/>
            <person name="Ye F."/>
            <person name="Su P."/>
            <person name="Kiefer A.F."/>
            <person name="Nichols A."/>
            <person name="Cepeda A.J."/>
            <person name="Yan W."/>
            <person name="Fan B."/>
            <person name="Jiang Y."/>
            <person name="Adhikari A."/>
            <person name="Zheng C.-J."/>
            <person name="Schuster L."/>
            <person name="Cowan T.M."/>
            <person name="Smanski M.J."/>
            <person name="Chevrette M.G."/>
            <person name="De Carvalho L.P.S."/>
            <person name="Shen B."/>
        </authorList>
    </citation>
    <scope>NUCLEOTIDE SEQUENCE [LARGE SCALE GENOMIC DNA]</scope>
    <source>
        <strain evidence="2 3">NPDC046838</strain>
    </source>
</reference>
<organism evidence="2 3">
    <name type="scientific">Streptomyces atriruber</name>
    <dbReference type="NCBI Taxonomy" id="545121"/>
    <lineage>
        <taxon>Bacteria</taxon>
        <taxon>Bacillati</taxon>
        <taxon>Actinomycetota</taxon>
        <taxon>Actinomycetes</taxon>
        <taxon>Kitasatosporales</taxon>
        <taxon>Streptomycetaceae</taxon>
        <taxon>Streptomyces</taxon>
    </lineage>
</organism>
<proteinExistence type="predicted"/>
<dbReference type="InterPro" id="IPR010982">
    <property type="entry name" value="Lambda_DNA-bd_dom_sf"/>
</dbReference>
<name>A0ABV3BI83_9ACTN</name>
<comment type="caution">
    <text evidence="2">The sequence shown here is derived from an EMBL/GenBank/DDBJ whole genome shotgun (WGS) entry which is preliminary data.</text>
</comment>
<protein>
    <submittedName>
        <fullName evidence="2">Helix-turn-helix transcriptional regulator</fullName>
    </submittedName>
</protein>
<dbReference type="CDD" id="cd00093">
    <property type="entry name" value="HTH_XRE"/>
    <property type="match status" value="1"/>
</dbReference>
<dbReference type="Pfam" id="PF19054">
    <property type="entry name" value="DUF5753"/>
    <property type="match status" value="1"/>
</dbReference>
<dbReference type="Proteomes" id="UP001551176">
    <property type="component" value="Unassembled WGS sequence"/>
</dbReference>
<gene>
    <name evidence="2" type="ORF">ABZ921_08620</name>
</gene>
<evidence type="ECO:0000313" key="2">
    <source>
        <dbReference type="EMBL" id="MEU6820677.1"/>
    </source>
</evidence>
<dbReference type="InterPro" id="IPR001387">
    <property type="entry name" value="Cro/C1-type_HTH"/>
</dbReference>
<sequence>MAVRKDIDGSASVPAFYGKELRWKREAAGRTLQETVEGSFYGASYLSEIERGERRMPLELARHVDQFLKTDGFFERRCADVRKARKGAHAEYFVPVMEAEPRARIIEEWNNALIPGLLQTRAYAQAVIHSTRPLDLPEEVDAKIDARIQRAKLFDNPKKPEYWTILHESLLKEPIISPAAMAEQLDQIAVLAKRRRIVPQILLWNAPTRPFMGLSLLFMEFDDAPPLMYTEGPYHGQCIDDPALVKPYRKAYDRLRAAALPPEASLAMIEDAAEDYRNGKPRARLGRC</sequence>
<dbReference type="SUPFAM" id="SSF47413">
    <property type="entry name" value="lambda repressor-like DNA-binding domains"/>
    <property type="match status" value="1"/>
</dbReference>
<dbReference type="EMBL" id="JBEYXV010000003">
    <property type="protein sequence ID" value="MEU6820677.1"/>
    <property type="molecule type" value="Genomic_DNA"/>
</dbReference>
<accession>A0ABV3BI83</accession>
<feature type="domain" description="DUF5753" evidence="1">
    <location>
        <begin position="96"/>
        <end position="270"/>
    </location>
</feature>